<keyword evidence="3" id="KW-1185">Reference proteome</keyword>
<dbReference type="Proteomes" id="UP000281553">
    <property type="component" value="Unassembled WGS sequence"/>
</dbReference>
<dbReference type="OrthoDB" id="8823111at2759"/>
<sequence length="123" mass="13115">MEPGFCVVSPSGGDASDESSSSVPAASELTCSSNPGEFQETGFERSFGQSALQTSEGFQTLLLHSTKRLLGQEGGNAGRTEEFATALGTEKNTNLAIKRRMFFADPVHICMHTEAVENPKTLL</sequence>
<proteinExistence type="predicted"/>
<accession>A0A3P7LT90</accession>
<organism evidence="2 3">
    <name type="scientific">Dibothriocephalus latus</name>
    <name type="common">Fish tapeworm</name>
    <name type="synonym">Diphyllobothrium latum</name>
    <dbReference type="NCBI Taxonomy" id="60516"/>
    <lineage>
        <taxon>Eukaryota</taxon>
        <taxon>Metazoa</taxon>
        <taxon>Spiralia</taxon>
        <taxon>Lophotrochozoa</taxon>
        <taxon>Platyhelminthes</taxon>
        <taxon>Cestoda</taxon>
        <taxon>Eucestoda</taxon>
        <taxon>Diphyllobothriidea</taxon>
        <taxon>Diphyllobothriidae</taxon>
        <taxon>Dibothriocephalus</taxon>
    </lineage>
</organism>
<feature type="region of interest" description="Disordered" evidence="1">
    <location>
        <begin position="1"/>
        <end position="40"/>
    </location>
</feature>
<dbReference type="EMBL" id="UYRU01060743">
    <property type="protein sequence ID" value="VDN14907.1"/>
    <property type="molecule type" value="Genomic_DNA"/>
</dbReference>
<name>A0A3P7LT90_DIBLA</name>
<feature type="compositionally biased region" description="Low complexity" evidence="1">
    <location>
        <begin position="9"/>
        <end position="28"/>
    </location>
</feature>
<evidence type="ECO:0000313" key="2">
    <source>
        <dbReference type="EMBL" id="VDN14907.1"/>
    </source>
</evidence>
<evidence type="ECO:0000313" key="3">
    <source>
        <dbReference type="Proteomes" id="UP000281553"/>
    </source>
</evidence>
<reference evidence="2 3" key="1">
    <citation type="submission" date="2018-11" db="EMBL/GenBank/DDBJ databases">
        <authorList>
            <consortium name="Pathogen Informatics"/>
        </authorList>
    </citation>
    <scope>NUCLEOTIDE SEQUENCE [LARGE SCALE GENOMIC DNA]</scope>
</reference>
<dbReference type="AlphaFoldDB" id="A0A3P7LT90"/>
<protein>
    <submittedName>
        <fullName evidence="2">Uncharacterized protein</fullName>
    </submittedName>
</protein>
<gene>
    <name evidence="2" type="ORF">DILT_LOCUS10738</name>
</gene>
<evidence type="ECO:0000256" key="1">
    <source>
        <dbReference type="SAM" id="MobiDB-lite"/>
    </source>
</evidence>